<dbReference type="InterPro" id="IPR000649">
    <property type="entry name" value="IF-2B-related"/>
</dbReference>
<dbReference type="OrthoDB" id="269919at2759"/>
<dbReference type="PANTHER" id="PTHR45859:SF1">
    <property type="entry name" value="TRANSLATION INITIATION FACTOR EIF-2B SUBUNIT BETA"/>
    <property type="match status" value="1"/>
</dbReference>
<comment type="caution">
    <text evidence="6">The sequence shown here is derived from an EMBL/GenBank/DDBJ whole genome shotgun (WGS) entry which is preliminary data.</text>
</comment>
<evidence type="ECO:0008006" key="8">
    <source>
        <dbReference type="Google" id="ProtNLM"/>
    </source>
</evidence>
<protein>
    <recommendedName>
        <fullName evidence="8">NagB/RpiA/CoA transferase-like superfamily protein</fullName>
    </recommendedName>
</protein>
<comment type="similarity">
    <text evidence="4">Belongs to the eIF-2B alpha/beta/delta subunits family.</text>
</comment>
<dbReference type="GO" id="GO:0005851">
    <property type="term" value="C:eukaryotic translation initiation factor 2B complex"/>
    <property type="evidence" value="ECO:0007669"/>
    <property type="project" value="TreeGrafter"/>
</dbReference>
<evidence type="ECO:0000256" key="2">
    <source>
        <dbReference type="ARBA" id="ARBA00022540"/>
    </source>
</evidence>
<evidence type="ECO:0000313" key="7">
    <source>
        <dbReference type="Proteomes" id="UP000886885"/>
    </source>
</evidence>
<keyword evidence="7" id="KW-1185">Reference proteome</keyword>
<name>A0A8X8CZG7_POPTO</name>
<keyword evidence="3" id="KW-0648">Protein biosynthesis</keyword>
<dbReference type="EMBL" id="JAAWWB010000006">
    <property type="protein sequence ID" value="KAG6781656.1"/>
    <property type="molecule type" value="Genomic_DNA"/>
</dbReference>
<dbReference type="FunFam" id="3.40.50.10470:FF:000005">
    <property type="entry name" value="translation initiation factor eIF-2B subunit beta"/>
    <property type="match status" value="1"/>
</dbReference>
<evidence type="ECO:0000256" key="3">
    <source>
        <dbReference type="ARBA" id="ARBA00022917"/>
    </source>
</evidence>
<keyword evidence="2" id="KW-0396">Initiation factor</keyword>
<reference evidence="6" key="1">
    <citation type="journal article" date="2020" name="bioRxiv">
        <title>Hybrid origin of Populus tomentosa Carr. identified through genome sequencing and phylogenomic analysis.</title>
        <authorList>
            <person name="An X."/>
            <person name="Gao K."/>
            <person name="Chen Z."/>
            <person name="Li J."/>
            <person name="Yang X."/>
            <person name="Yang X."/>
            <person name="Zhou J."/>
            <person name="Guo T."/>
            <person name="Zhao T."/>
            <person name="Huang S."/>
            <person name="Miao D."/>
            <person name="Khan W.U."/>
            <person name="Rao P."/>
            <person name="Ye M."/>
            <person name="Lei B."/>
            <person name="Liao W."/>
            <person name="Wang J."/>
            <person name="Ji L."/>
            <person name="Li Y."/>
            <person name="Guo B."/>
            <person name="Mustafa N.S."/>
            <person name="Li S."/>
            <person name="Yun Q."/>
            <person name="Keller S.R."/>
            <person name="Mao J."/>
            <person name="Zhang R."/>
            <person name="Strauss S.H."/>
        </authorList>
    </citation>
    <scope>NUCLEOTIDE SEQUENCE</scope>
    <source>
        <strain evidence="6">GM15</strain>
        <tissue evidence="6">Leaf</tissue>
    </source>
</reference>
<dbReference type="GO" id="GO:0003743">
    <property type="term" value="F:translation initiation factor activity"/>
    <property type="evidence" value="ECO:0007669"/>
    <property type="project" value="UniProtKB-KW"/>
</dbReference>
<sequence length="394" mass="42783">MPDVQALVNDFLIKLKKRKIEGSQATARQAAELLRSVISQQRVPYTNQAGALIDAVRAVGEQLIAANPVEVAVGNIVRRVLHIIREEDLSLTTAAIAVLSAAAVAAAARNALRPPSLQTLLEDMPESVTIPHTYSSGGDSEGKSKSADKSSRTRRLKHDVIEAVNELIQDINTCHEQIAEQAVEHIHQNEVILTLGSSKTVLEFLYAAKEKKRSFRVFVAEGAPRYQGHLLAKELVTRGLHTTLITDSAVFAMISRVNMVIVGAHAVMANGGVIVPVGLNMVALAAQKHAVPFVVLAGSHKLCPLYPHNPEVLLNELRSPSELLDFGEFSDCLDFGSGTGSPLLHVVNPAFDYVPPKLVSLFITDTGGHNPSYMYRLIADYYSADDLVVRRRVT</sequence>
<organism evidence="6 7">
    <name type="scientific">Populus tomentosa</name>
    <name type="common">Chinese white poplar</name>
    <dbReference type="NCBI Taxonomy" id="118781"/>
    <lineage>
        <taxon>Eukaryota</taxon>
        <taxon>Viridiplantae</taxon>
        <taxon>Streptophyta</taxon>
        <taxon>Embryophyta</taxon>
        <taxon>Tracheophyta</taxon>
        <taxon>Spermatophyta</taxon>
        <taxon>Magnoliopsida</taxon>
        <taxon>eudicotyledons</taxon>
        <taxon>Gunneridae</taxon>
        <taxon>Pentapetalae</taxon>
        <taxon>rosids</taxon>
        <taxon>fabids</taxon>
        <taxon>Malpighiales</taxon>
        <taxon>Salicaceae</taxon>
        <taxon>Saliceae</taxon>
        <taxon>Populus</taxon>
    </lineage>
</organism>
<gene>
    <name evidence="6" type="ORF">POTOM_014567</name>
</gene>
<feature type="region of interest" description="Disordered" evidence="5">
    <location>
        <begin position="129"/>
        <end position="155"/>
    </location>
</feature>
<evidence type="ECO:0000313" key="6">
    <source>
        <dbReference type="EMBL" id="KAG6781656.1"/>
    </source>
</evidence>
<dbReference type="AlphaFoldDB" id="A0A8X8CZG7"/>
<evidence type="ECO:0000256" key="4">
    <source>
        <dbReference type="RuleBase" id="RU003814"/>
    </source>
</evidence>
<feature type="compositionally biased region" description="Basic and acidic residues" evidence="5">
    <location>
        <begin position="140"/>
        <end position="151"/>
    </location>
</feature>
<evidence type="ECO:0000256" key="1">
    <source>
        <dbReference type="ARBA" id="ARBA00022490"/>
    </source>
</evidence>
<dbReference type="Pfam" id="PF01008">
    <property type="entry name" value="IF-2B"/>
    <property type="match status" value="1"/>
</dbReference>
<evidence type="ECO:0000256" key="5">
    <source>
        <dbReference type="SAM" id="MobiDB-lite"/>
    </source>
</evidence>
<dbReference type="Proteomes" id="UP000886885">
    <property type="component" value="Chromosome 3D"/>
</dbReference>
<dbReference type="PANTHER" id="PTHR45859">
    <property type="entry name" value="TRANSLATION INITIATION FACTOR EIF-2B SUBUNIT BETA"/>
    <property type="match status" value="1"/>
</dbReference>
<dbReference type="GO" id="GO:0005085">
    <property type="term" value="F:guanyl-nucleotide exchange factor activity"/>
    <property type="evidence" value="ECO:0007669"/>
    <property type="project" value="TreeGrafter"/>
</dbReference>
<proteinExistence type="inferred from homology"/>
<keyword evidence="1" id="KW-0963">Cytoplasm</keyword>
<accession>A0A8X8CZG7</accession>
<dbReference type="InterPro" id="IPR051855">
    <property type="entry name" value="eIF2B_beta_subunit"/>
</dbReference>